<proteinExistence type="predicted"/>
<protein>
    <submittedName>
        <fullName evidence="2">Uncharacterized protein</fullName>
    </submittedName>
</protein>
<comment type="caution">
    <text evidence="2">The sequence shown here is derived from an EMBL/GenBank/DDBJ whole genome shotgun (WGS) entry which is preliminary data.</text>
</comment>
<organism evidence="2 3">
    <name type="scientific">Corchorus capsularis</name>
    <name type="common">Jute</name>
    <dbReference type="NCBI Taxonomy" id="210143"/>
    <lineage>
        <taxon>Eukaryota</taxon>
        <taxon>Viridiplantae</taxon>
        <taxon>Streptophyta</taxon>
        <taxon>Embryophyta</taxon>
        <taxon>Tracheophyta</taxon>
        <taxon>Spermatophyta</taxon>
        <taxon>Magnoliopsida</taxon>
        <taxon>eudicotyledons</taxon>
        <taxon>Gunneridae</taxon>
        <taxon>Pentapetalae</taxon>
        <taxon>rosids</taxon>
        <taxon>malvids</taxon>
        <taxon>Malvales</taxon>
        <taxon>Malvaceae</taxon>
        <taxon>Grewioideae</taxon>
        <taxon>Apeibeae</taxon>
        <taxon>Corchorus</taxon>
    </lineage>
</organism>
<evidence type="ECO:0000313" key="3">
    <source>
        <dbReference type="Proteomes" id="UP000188268"/>
    </source>
</evidence>
<feature type="compositionally biased region" description="Basic and acidic residues" evidence="1">
    <location>
        <begin position="19"/>
        <end position="28"/>
    </location>
</feature>
<evidence type="ECO:0000256" key="1">
    <source>
        <dbReference type="SAM" id="MobiDB-lite"/>
    </source>
</evidence>
<dbReference type="Proteomes" id="UP000188268">
    <property type="component" value="Unassembled WGS sequence"/>
</dbReference>
<dbReference type="Gramene" id="OMO68073">
    <property type="protein sequence ID" value="OMO68073"/>
    <property type="gene ID" value="CCACVL1_20100"/>
</dbReference>
<evidence type="ECO:0000313" key="2">
    <source>
        <dbReference type="EMBL" id="OMO68073.1"/>
    </source>
</evidence>
<accession>A0A1R3HCW4</accession>
<keyword evidence="3" id="KW-1185">Reference proteome</keyword>
<feature type="region of interest" description="Disordered" evidence="1">
    <location>
        <begin position="1"/>
        <end position="28"/>
    </location>
</feature>
<sequence length="28" mass="3260">MQHDIALLRPNPATPTTHYKNDDHKEDT</sequence>
<name>A0A1R3HCW4_COCAP</name>
<dbReference type="AlphaFoldDB" id="A0A1R3HCW4"/>
<gene>
    <name evidence="2" type="ORF">CCACVL1_20100</name>
</gene>
<dbReference type="EMBL" id="AWWV01012268">
    <property type="protein sequence ID" value="OMO68073.1"/>
    <property type="molecule type" value="Genomic_DNA"/>
</dbReference>
<reference evidence="2 3" key="1">
    <citation type="submission" date="2013-09" db="EMBL/GenBank/DDBJ databases">
        <title>Corchorus capsularis genome sequencing.</title>
        <authorList>
            <person name="Alam M."/>
            <person name="Haque M.S."/>
            <person name="Islam M.S."/>
            <person name="Emdad E.M."/>
            <person name="Islam M.M."/>
            <person name="Ahmed B."/>
            <person name="Halim A."/>
            <person name="Hossen Q.M.M."/>
            <person name="Hossain M.Z."/>
            <person name="Ahmed R."/>
            <person name="Khan M.M."/>
            <person name="Islam R."/>
            <person name="Rashid M.M."/>
            <person name="Khan S.A."/>
            <person name="Rahman M.S."/>
            <person name="Alam M."/>
        </authorList>
    </citation>
    <scope>NUCLEOTIDE SEQUENCE [LARGE SCALE GENOMIC DNA]</scope>
    <source>
        <strain evidence="3">cv. CVL-1</strain>
        <tissue evidence="2">Whole seedling</tissue>
    </source>
</reference>